<keyword evidence="3" id="KW-0813">Transport</keyword>
<evidence type="ECO:0008006" key="12">
    <source>
        <dbReference type="Google" id="ProtNLM"/>
    </source>
</evidence>
<evidence type="ECO:0000256" key="4">
    <source>
        <dbReference type="ARBA" id="ARBA00022547"/>
    </source>
</evidence>
<evidence type="ECO:0000313" key="10">
    <source>
        <dbReference type="EMBL" id="KAH9287893.1"/>
    </source>
</evidence>
<dbReference type="Pfam" id="PF05873">
    <property type="entry name" value="Mt_ATP-synt_D"/>
    <property type="match status" value="1"/>
</dbReference>
<dbReference type="GO" id="GO:0015078">
    <property type="term" value="F:proton transmembrane transporter activity"/>
    <property type="evidence" value="ECO:0007669"/>
    <property type="project" value="InterPro"/>
</dbReference>
<dbReference type="OMA" id="DSICHAY"/>
<dbReference type="GO" id="GO:0045259">
    <property type="term" value="C:proton-transporting ATP synthase complex"/>
    <property type="evidence" value="ECO:0007669"/>
    <property type="project" value="UniProtKB-KW"/>
</dbReference>
<evidence type="ECO:0000313" key="11">
    <source>
        <dbReference type="Proteomes" id="UP000824469"/>
    </source>
</evidence>
<keyword evidence="5" id="KW-0375">Hydrogen ion transport</keyword>
<evidence type="ECO:0000256" key="7">
    <source>
        <dbReference type="ARBA" id="ARBA00023065"/>
    </source>
</evidence>
<organism evidence="10 11">
    <name type="scientific">Taxus chinensis</name>
    <name type="common">Chinese yew</name>
    <name type="synonym">Taxus wallichiana var. chinensis</name>
    <dbReference type="NCBI Taxonomy" id="29808"/>
    <lineage>
        <taxon>Eukaryota</taxon>
        <taxon>Viridiplantae</taxon>
        <taxon>Streptophyta</taxon>
        <taxon>Embryophyta</taxon>
        <taxon>Tracheophyta</taxon>
        <taxon>Spermatophyta</taxon>
        <taxon>Pinopsida</taxon>
        <taxon>Pinidae</taxon>
        <taxon>Conifers II</taxon>
        <taxon>Cupressales</taxon>
        <taxon>Taxaceae</taxon>
        <taxon>Taxus</taxon>
    </lineage>
</organism>
<dbReference type="AlphaFoldDB" id="A0AA38BUC6"/>
<evidence type="ECO:0000256" key="6">
    <source>
        <dbReference type="ARBA" id="ARBA00022792"/>
    </source>
</evidence>
<dbReference type="EMBL" id="JAHRHJ020003813">
    <property type="protein sequence ID" value="KAH9287893.1"/>
    <property type="molecule type" value="Genomic_DNA"/>
</dbReference>
<dbReference type="GO" id="GO:0015986">
    <property type="term" value="P:proton motive force-driven ATP synthesis"/>
    <property type="evidence" value="ECO:0007669"/>
    <property type="project" value="InterPro"/>
</dbReference>
<evidence type="ECO:0000256" key="9">
    <source>
        <dbReference type="ARBA" id="ARBA00023136"/>
    </source>
</evidence>
<dbReference type="GO" id="GO:0005743">
    <property type="term" value="C:mitochondrial inner membrane"/>
    <property type="evidence" value="ECO:0007669"/>
    <property type="project" value="UniProtKB-SubCell"/>
</dbReference>
<comment type="caution">
    <text evidence="10">The sequence shown here is derived from an EMBL/GenBank/DDBJ whole genome shotgun (WGS) entry which is preliminary data.</text>
</comment>
<dbReference type="SUPFAM" id="SSF161065">
    <property type="entry name" value="ATP synthase D chain-like"/>
    <property type="match status" value="1"/>
</dbReference>
<dbReference type="InterPro" id="IPR008689">
    <property type="entry name" value="ATP_synth_F0_dsu_mt"/>
</dbReference>
<keyword evidence="8" id="KW-0496">Mitochondrion</keyword>
<comment type="similarity">
    <text evidence="2">Belongs to the ATPase d subunit family.</text>
</comment>
<evidence type="ECO:0000256" key="1">
    <source>
        <dbReference type="ARBA" id="ARBA00004273"/>
    </source>
</evidence>
<evidence type="ECO:0000256" key="3">
    <source>
        <dbReference type="ARBA" id="ARBA00022448"/>
    </source>
</evidence>
<keyword evidence="6" id="KW-0999">Mitochondrion inner membrane</keyword>
<accession>A0AA38BUC6</accession>
<evidence type="ECO:0000256" key="8">
    <source>
        <dbReference type="ARBA" id="ARBA00023128"/>
    </source>
</evidence>
<dbReference type="InterPro" id="IPR036228">
    <property type="entry name" value="ATP_synth_F0_dsu_sf_mt"/>
</dbReference>
<sequence length="188" mass="21225">MSGSGKNVVAKAVKTIDWDGMAKLLVTDAARKEFLNLRRTYEEVKRTLDTKFNQEPQPINWEYYRKGLGSSIVDMYKQAYESIEIPKYVDKVTPEYKPKFDALLKEAKEAEQKSLQESERLDKEIAKIQELKRSLMHLFLGTRALRGSFQDRVLKSIAGVERGVSAVESLTFEGSLEPAEGEGGSATN</sequence>
<dbReference type="PANTHER" id="PTHR12700">
    <property type="entry name" value="ATP SYNTHASE SUBUNIT D, MITOCHONDRIAL"/>
    <property type="match status" value="1"/>
</dbReference>
<evidence type="ECO:0000256" key="2">
    <source>
        <dbReference type="ARBA" id="ARBA00006842"/>
    </source>
</evidence>
<comment type="subcellular location">
    <subcellularLocation>
        <location evidence="1">Mitochondrion inner membrane</location>
    </subcellularLocation>
</comment>
<keyword evidence="7" id="KW-0406">Ion transport</keyword>
<dbReference type="Proteomes" id="UP000824469">
    <property type="component" value="Unassembled WGS sequence"/>
</dbReference>
<dbReference type="Gene3D" id="6.10.280.70">
    <property type="match status" value="1"/>
</dbReference>
<keyword evidence="4" id="KW-0138">CF(0)</keyword>
<keyword evidence="11" id="KW-1185">Reference proteome</keyword>
<proteinExistence type="inferred from homology"/>
<name>A0AA38BUC6_TAXCH</name>
<keyword evidence="9" id="KW-0472">Membrane</keyword>
<gene>
    <name evidence="10" type="ORF">KI387_032010</name>
</gene>
<protein>
    <recommendedName>
        <fullName evidence="12">ATP synthase subunit d, mitochondrial</fullName>
    </recommendedName>
</protein>
<evidence type="ECO:0000256" key="5">
    <source>
        <dbReference type="ARBA" id="ARBA00022781"/>
    </source>
</evidence>
<reference evidence="10 11" key="1">
    <citation type="journal article" date="2021" name="Nat. Plants">
        <title>The Taxus genome provides insights into paclitaxel biosynthesis.</title>
        <authorList>
            <person name="Xiong X."/>
            <person name="Gou J."/>
            <person name="Liao Q."/>
            <person name="Li Y."/>
            <person name="Zhou Q."/>
            <person name="Bi G."/>
            <person name="Li C."/>
            <person name="Du R."/>
            <person name="Wang X."/>
            <person name="Sun T."/>
            <person name="Guo L."/>
            <person name="Liang H."/>
            <person name="Lu P."/>
            <person name="Wu Y."/>
            <person name="Zhang Z."/>
            <person name="Ro D.K."/>
            <person name="Shang Y."/>
            <person name="Huang S."/>
            <person name="Yan J."/>
        </authorList>
    </citation>
    <scope>NUCLEOTIDE SEQUENCE [LARGE SCALE GENOMIC DNA]</scope>
    <source>
        <strain evidence="10">Ta-2019</strain>
    </source>
</reference>